<dbReference type="EMBL" id="JAUUIA010000012">
    <property type="protein sequence ID" value="MDP0968287.1"/>
    <property type="molecule type" value="Genomic_DNA"/>
</dbReference>
<dbReference type="Gene3D" id="2.60.40.2610">
    <property type="entry name" value="Outer membrane usher protein FimD, plug domain"/>
    <property type="match status" value="1"/>
</dbReference>
<dbReference type="Pfam" id="PF00577">
    <property type="entry name" value="Usher"/>
    <property type="match status" value="1"/>
</dbReference>
<protein>
    <submittedName>
        <fullName evidence="2">Fimbria/pilus outer membrane usher protein</fullName>
    </submittedName>
</protein>
<gene>
    <name evidence="2" type="ORF">Q6294_14785</name>
</gene>
<sequence length="158" mass="16651">MIQNWGDQNQPGNSNLNMGWQGSKGSINAGYGHSHNITGGAIAHSEGQTLSRSLGSSMALVSAPDASGVRLTSGNGVTDWQGFAVAPYLSDYTSNNIGLDPSPLPDNVDLPKTNVEVYPTKGAVVKADFATRIGYLVLMTLTRVGGMGIVPLVRRFRC</sequence>
<dbReference type="RefSeq" id="WP_227635319.1">
    <property type="nucleotide sequence ID" value="NZ_CABWWH010000011.1"/>
</dbReference>
<accession>A0AAW8AAG0</accession>
<dbReference type="PANTHER" id="PTHR30451:SF21">
    <property type="entry name" value="FIMBRIAL USHER DOMAIN-CONTAINING PROTEIN YDET-RELATED"/>
    <property type="match status" value="1"/>
</dbReference>
<dbReference type="InterPro" id="IPR000015">
    <property type="entry name" value="Fimb_usher"/>
</dbReference>
<dbReference type="AlphaFoldDB" id="A0AAW8AAG0"/>
<feature type="region of interest" description="Disordered" evidence="1">
    <location>
        <begin position="1"/>
        <end position="21"/>
    </location>
</feature>
<proteinExistence type="predicted"/>
<evidence type="ECO:0000313" key="2">
    <source>
        <dbReference type="EMBL" id="MDP0968287.1"/>
    </source>
</evidence>
<comment type="caution">
    <text evidence="2">The sequence shown here is derived from an EMBL/GenBank/DDBJ whole genome shotgun (WGS) entry which is preliminary data.</text>
</comment>
<reference evidence="2" key="1">
    <citation type="submission" date="2023-07" db="EMBL/GenBank/DDBJ databases">
        <authorList>
            <person name="Peng Z."/>
        </authorList>
    </citation>
    <scope>NUCLEOTIDE SEQUENCE</scope>
    <source>
        <strain evidence="2">KP219</strain>
    </source>
</reference>
<name>A0AAW8AAG0_KLEPN</name>
<dbReference type="InterPro" id="IPR042186">
    <property type="entry name" value="FimD_plug_dom"/>
</dbReference>
<dbReference type="PANTHER" id="PTHR30451">
    <property type="entry name" value="OUTER MEMBRANE USHER PROTEIN"/>
    <property type="match status" value="1"/>
</dbReference>
<dbReference type="Proteomes" id="UP001244490">
    <property type="component" value="Unassembled WGS sequence"/>
</dbReference>
<evidence type="ECO:0000256" key="1">
    <source>
        <dbReference type="SAM" id="MobiDB-lite"/>
    </source>
</evidence>
<evidence type="ECO:0000313" key="3">
    <source>
        <dbReference type="Proteomes" id="UP001244490"/>
    </source>
</evidence>
<dbReference type="GO" id="GO:0009297">
    <property type="term" value="P:pilus assembly"/>
    <property type="evidence" value="ECO:0007669"/>
    <property type="project" value="InterPro"/>
</dbReference>
<organism evidence="2 3">
    <name type="scientific">Klebsiella pneumoniae</name>
    <dbReference type="NCBI Taxonomy" id="573"/>
    <lineage>
        <taxon>Bacteria</taxon>
        <taxon>Pseudomonadati</taxon>
        <taxon>Pseudomonadota</taxon>
        <taxon>Gammaproteobacteria</taxon>
        <taxon>Enterobacterales</taxon>
        <taxon>Enterobacteriaceae</taxon>
        <taxon>Klebsiella/Raoultella group</taxon>
        <taxon>Klebsiella</taxon>
        <taxon>Klebsiella pneumoniae complex</taxon>
    </lineage>
</organism>
<dbReference type="GO" id="GO:0009279">
    <property type="term" value="C:cell outer membrane"/>
    <property type="evidence" value="ECO:0007669"/>
    <property type="project" value="TreeGrafter"/>
</dbReference>
<dbReference type="GO" id="GO:0015473">
    <property type="term" value="F:fimbrial usher porin activity"/>
    <property type="evidence" value="ECO:0007669"/>
    <property type="project" value="InterPro"/>
</dbReference>